<name>A0ABP3EGM8_9GAMM</name>
<accession>A0ABP3EGM8</accession>
<protein>
    <submittedName>
        <fullName evidence="1">Uncharacterized protein</fullName>
    </submittedName>
</protein>
<dbReference type="RefSeq" id="WP_343883361.1">
    <property type="nucleotide sequence ID" value="NZ_BAAAFO010000004.1"/>
</dbReference>
<gene>
    <name evidence="1" type="ORF">GCM10009126_27490</name>
</gene>
<organism evidence="1 2">
    <name type="scientific">Rhodanobacter caeni</name>
    <dbReference type="NCBI Taxonomy" id="657654"/>
    <lineage>
        <taxon>Bacteria</taxon>
        <taxon>Pseudomonadati</taxon>
        <taxon>Pseudomonadota</taxon>
        <taxon>Gammaproteobacteria</taxon>
        <taxon>Lysobacterales</taxon>
        <taxon>Rhodanobacteraceae</taxon>
        <taxon>Rhodanobacter</taxon>
    </lineage>
</organism>
<proteinExistence type="predicted"/>
<dbReference type="Proteomes" id="UP001500657">
    <property type="component" value="Unassembled WGS sequence"/>
</dbReference>
<reference evidence="2" key="1">
    <citation type="journal article" date="2019" name="Int. J. Syst. Evol. Microbiol.">
        <title>The Global Catalogue of Microorganisms (GCM) 10K type strain sequencing project: providing services to taxonomists for standard genome sequencing and annotation.</title>
        <authorList>
            <consortium name="The Broad Institute Genomics Platform"/>
            <consortium name="The Broad Institute Genome Sequencing Center for Infectious Disease"/>
            <person name="Wu L."/>
            <person name="Ma J."/>
        </authorList>
    </citation>
    <scope>NUCLEOTIDE SEQUENCE [LARGE SCALE GENOMIC DNA]</scope>
    <source>
        <strain evidence="2">JCM 16242</strain>
    </source>
</reference>
<sequence>MGNLLSDPSKWTDESGGNPPSYWNGAAYEFLNAYGNTESITATAAAGDTVSVTTTTNAPSDHETTMTVTVNGTAVYTNDLQTVGDANFASNALAAGDVVVIAFETPGLGKVYALDVTLTPTVETCTELGRVTRAYVSGYQRARVHESRLIRGEKRCLVANFNGAIDAGRSIASVTWRCEQPYAAAMSNARVFAREVAVDILAQLPGVSLIKCLVTLDNGEVYTQLFRVQVQDATWFDGEPAVAAGPTSITAP</sequence>
<evidence type="ECO:0000313" key="2">
    <source>
        <dbReference type="Proteomes" id="UP001500657"/>
    </source>
</evidence>
<evidence type="ECO:0000313" key="1">
    <source>
        <dbReference type="EMBL" id="GAA0260549.1"/>
    </source>
</evidence>
<dbReference type="EMBL" id="BAAAFO010000004">
    <property type="protein sequence ID" value="GAA0260549.1"/>
    <property type="molecule type" value="Genomic_DNA"/>
</dbReference>
<comment type="caution">
    <text evidence="1">The sequence shown here is derived from an EMBL/GenBank/DDBJ whole genome shotgun (WGS) entry which is preliminary data.</text>
</comment>
<keyword evidence="2" id="KW-1185">Reference proteome</keyword>